<accession>A0A6G1Q4M2</accession>
<gene>
    <name evidence="2" type="ORF">EXN66_Car013132</name>
</gene>
<keyword evidence="3" id="KW-1185">Reference proteome</keyword>
<feature type="region of interest" description="Disordered" evidence="1">
    <location>
        <begin position="108"/>
        <end position="128"/>
    </location>
</feature>
<sequence length="165" mass="19107">MAEGTQPEINEVTVTPEVYEAYLGLLQEVELHYINQCLNMQENSGETQRRLRMDDQRLKKELRTQEELTAQNNYLQKELIRLQDVTATQRKDTENLRTAVEDLTNQVNAQKARSNNEEPNWESADEQQRPECWWTWSPGGLMKFGLCVGVVTLGAVLLAKTFKFM</sequence>
<dbReference type="Proteomes" id="UP000503349">
    <property type="component" value="Chromosome 13"/>
</dbReference>
<reference evidence="3" key="2">
    <citation type="submission" date="2019-02" db="EMBL/GenBank/DDBJ databases">
        <title>Opniocepnalus argus Var Kimnra genome.</title>
        <authorList>
            <person name="Zhou C."/>
            <person name="Xiao S."/>
        </authorList>
    </citation>
    <scope>NUCLEOTIDE SEQUENCE [LARGE SCALE GENOMIC DNA]</scope>
</reference>
<dbReference type="EMBL" id="CM015724">
    <property type="protein sequence ID" value="KAF3697452.1"/>
    <property type="molecule type" value="Genomic_DNA"/>
</dbReference>
<organism evidence="2 3">
    <name type="scientific">Channa argus</name>
    <name type="common">Northern snakehead</name>
    <name type="synonym">Ophicephalus argus</name>
    <dbReference type="NCBI Taxonomy" id="215402"/>
    <lineage>
        <taxon>Eukaryota</taxon>
        <taxon>Metazoa</taxon>
        <taxon>Chordata</taxon>
        <taxon>Craniata</taxon>
        <taxon>Vertebrata</taxon>
        <taxon>Euteleostomi</taxon>
        <taxon>Actinopterygii</taxon>
        <taxon>Neopterygii</taxon>
        <taxon>Teleostei</taxon>
        <taxon>Neoteleostei</taxon>
        <taxon>Acanthomorphata</taxon>
        <taxon>Anabantaria</taxon>
        <taxon>Anabantiformes</taxon>
        <taxon>Channoidei</taxon>
        <taxon>Channidae</taxon>
        <taxon>Channa</taxon>
    </lineage>
</organism>
<evidence type="ECO:0000313" key="2">
    <source>
        <dbReference type="EMBL" id="KAF3697452.1"/>
    </source>
</evidence>
<protein>
    <submittedName>
        <fullName evidence="2">Uncharacterized protein</fullName>
    </submittedName>
</protein>
<name>A0A6G1Q4M2_CHAAH</name>
<evidence type="ECO:0000313" key="3">
    <source>
        <dbReference type="Proteomes" id="UP000503349"/>
    </source>
</evidence>
<reference evidence="2 3" key="1">
    <citation type="submission" date="2019-02" db="EMBL/GenBank/DDBJ databases">
        <title>Opniocepnalus argus genome.</title>
        <authorList>
            <person name="Zhou C."/>
            <person name="Xiao S."/>
        </authorList>
    </citation>
    <scope>NUCLEOTIDE SEQUENCE [LARGE SCALE GENOMIC DNA]</scope>
    <source>
        <strain evidence="2">OARG1902GOOAL</strain>
        <tissue evidence="2">Muscle</tissue>
    </source>
</reference>
<proteinExistence type="predicted"/>
<evidence type="ECO:0000256" key="1">
    <source>
        <dbReference type="SAM" id="MobiDB-lite"/>
    </source>
</evidence>
<dbReference type="AlphaFoldDB" id="A0A6G1Q4M2"/>